<feature type="transmembrane region" description="Helical" evidence="1">
    <location>
        <begin position="73"/>
        <end position="98"/>
    </location>
</feature>
<evidence type="ECO:0000313" key="2">
    <source>
        <dbReference type="EMBL" id="EIM30649.1"/>
    </source>
</evidence>
<proteinExistence type="predicted"/>
<evidence type="ECO:0000313" key="3">
    <source>
        <dbReference type="Proteomes" id="UP000003947"/>
    </source>
</evidence>
<feature type="transmembrane region" description="Helical" evidence="1">
    <location>
        <begin position="6"/>
        <end position="26"/>
    </location>
</feature>
<name>I4Z357_9HYPH</name>
<keyword evidence="1" id="KW-0472">Membrane</keyword>
<evidence type="ECO:0000256" key="1">
    <source>
        <dbReference type="SAM" id="Phobius"/>
    </source>
</evidence>
<organism evidence="2 3">
    <name type="scientific">Microvirga lotononidis</name>
    <dbReference type="NCBI Taxonomy" id="864069"/>
    <lineage>
        <taxon>Bacteria</taxon>
        <taxon>Pseudomonadati</taxon>
        <taxon>Pseudomonadota</taxon>
        <taxon>Alphaproteobacteria</taxon>
        <taxon>Hyphomicrobiales</taxon>
        <taxon>Methylobacteriaceae</taxon>
        <taxon>Microvirga</taxon>
    </lineage>
</organism>
<dbReference type="EMBL" id="JH660636">
    <property type="protein sequence ID" value="EIM30649.1"/>
    <property type="molecule type" value="Genomic_DNA"/>
</dbReference>
<keyword evidence="1" id="KW-1133">Transmembrane helix</keyword>
<keyword evidence="3" id="KW-1185">Reference proteome</keyword>
<protein>
    <submittedName>
        <fullName evidence="2">Uncharacterized protein</fullName>
    </submittedName>
</protein>
<dbReference type="Proteomes" id="UP000003947">
    <property type="component" value="Unassembled WGS sequence"/>
</dbReference>
<dbReference type="RefSeq" id="WP_009489159.1">
    <property type="nucleotide sequence ID" value="NZ_CP141049.1"/>
</dbReference>
<dbReference type="HOGENOM" id="CLU_2274117_0_0_5"/>
<accession>I4Z357</accession>
<reference evidence="2 3" key="1">
    <citation type="submission" date="2012-02" db="EMBL/GenBank/DDBJ databases">
        <title>Improved High-Quality Draft sequence of Microvirga sp. WSM3557.</title>
        <authorList>
            <consortium name="US DOE Joint Genome Institute"/>
            <person name="Lucas S."/>
            <person name="Han J."/>
            <person name="Lapidus A."/>
            <person name="Cheng J.-F."/>
            <person name="Goodwin L."/>
            <person name="Pitluck S."/>
            <person name="Peters L."/>
            <person name="Zhang X."/>
            <person name="Detter J.C."/>
            <person name="Han C."/>
            <person name="Tapia R."/>
            <person name="Land M."/>
            <person name="Hauser L."/>
            <person name="Kyrpides N."/>
            <person name="Ivanova N."/>
            <person name="Pagani I."/>
            <person name="Brau L."/>
            <person name="Yates R."/>
            <person name="O'Hara G."/>
            <person name="Rui T."/>
            <person name="Howieson J."/>
            <person name="Reeve W."/>
            <person name="Woyke T."/>
        </authorList>
    </citation>
    <scope>NUCLEOTIDE SEQUENCE [LARGE SCALE GENOMIC DNA]</scope>
    <source>
        <strain evidence="2 3">WSM3557</strain>
    </source>
</reference>
<sequence precursor="true">MSWKYVPSVLYLAFALFAWIDFMHAAQDGLGNLGLLLATLPVTAVGVILTSALGKTGFVLIPSGVDYYIAHAIYFWPAALLIAGGLLGFCSWISRLFAPKVK</sequence>
<feature type="transmembrane region" description="Helical" evidence="1">
    <location>
        <begin position="33"/>
        <end position="53"/>
    </location>
</feature>
<gene>
    <name evidence="2" type="ORF">MicloDRAFT_00005520</name>
</gene>
<dbReference type="AlphaFoldDB" id="I4Z357"/>
<keyword evidence="1" id="KW-0812">Transmembrane</keyword>
<dbReference type="OrthoDB" id="8021123at2"/>
<dbReference type="PATRIC" id="fig|864069.3.peg.607"/>
<dbReference type="STRING" id="864069.MicloDRAFT_00005520"/>